<name>A0A815Z4J4_ADIRI</name>
<dbReference type="EMBL" id="CAJNOR010005877">
    <property type="protein sequence ID" value="CAF1578659.1"/>
    <property type="molecule type" value="Genomic_DNA"/>
</dbReference>
<dbReference type="Proteomes" id="UP000663828">
    <property type="component" value="Unassembled WGS sequence"/>
</dbReference>
<dbReference type="PROSITE" id="PS01186">
    <property type="entry name" value="EGF_2"/>
    <property type="match status" value="1"/>
</dbReference>
<keyword evidence="16" id="KW-1185">Reference proteome</keyword>
<accession>A0A815Z4J4</accession>
<dbReference type="Gene3D" id="4.10.400.10">
    <property type="entry name" value="Low-density Lipoprotein Receptor"/>
    <property type="match status" value="1"/>
</dbReference>
<dbReference type="CDD" id="cd00112">
    <property type="entry name" value="LDLa"/>
    <property type="match status" value="1"/>
</dbReference>
<keyword evidence="3 12" id="KW-0812">Transmembrane</keyword>
<feature type="disulfide bond" evidence="10">
    <location>
        <begin position="146"/>
        <end position="161"/>
    </location>
</feature>
<dbReference type="Gene3D" id="2.10.25.10">
    <property type="entry name" value="Laminin"/>
    <property type="match status" value="1"/>
</dbReference>
<dbReference type="PANTHER" id="PTHR22722">
    <property type="entry name" value="LOW-DENSITY LIPOPROTEIN RECEPTOR-RELATED PROTEIN 2-RELATED"/>
    <property type="match status" value="1"/>
</dbReference>
<dbReference type="InterPro" id="IPR049883">
    <property type="entry name" value="NOTCH1_EGF-like"/>
</dbReference>
<feature type="domain" description="EGF-like" evidence="14">
    <location>
        <begin position="290"/>
        <end position="305"/>
    </location>
</feature>
<dbReference type="Gene3D" id="2.120.10.30">
    <property type="entry name" value="TolB, C-terminal domain"/>
    <property type="match status" value="1"/>
</dbReference>
<proteinExistence type="predicted"/>
<keyword evidence="5 12" id="KW-1133">Transmembrane helix</keyword>
<dbReference type="SUPFAM" id="SSF63825">
    <property type="entry name" value="YWTD domain"/>
    <property type="match status" value="1"/>
</dbReference>
<dbReference type="InterPro" id="IPR011042">
    <property type="entry name" value="6-blade_b-propeller_TolB-like"/>
</dbReference>
<evidence type="ECO:0000256" key="2">
    <source>
        <dbReference type="ARBA" id="ARBA00022536"/>
    </source>
</evidence>
<dbReference type="InterPro" id="IPR023415">
    <property type="entry name" value="LDLR_class-A_CS"/>
</dbReference>
<evidence type="ECO:0000259" key="14">
    <source>
        <dbReference type="PROSITE" id="PS01186"/>
    </source>
</evidence>
<evidence type="ECO:0000256" key="13">
    <source>
        <dbReference type="SAM" id="SignalP"/>
    </source>
</evidence>
<comment type="caution">
    <text evidence="15">The sequence shown here is derived from an EMBL/GenBank/DDBJ whole genome shotgun (WGS) entry which is preliminary data.</text>
</comment>
<dbReference type="CDD" id="cd00054">
    <property type="entry name" value="EGF_CA"/>
    <property type="match status" value="1"/>
</dbReference>
<dbReference type="GO" id="GO:0005509">
    <property type="term" value="F:calcium ion binding"/>
    <property type="evidence" value="ECO:0007669"/>
    <property type="project" value="InterPro"/>
</dbReference>
<dbReference type="GO" id="GO:0016324">
    <property type="term" value="C:apical plasma membrane"/>
    <property type="evidence" value="ECO:0007669"/>
    <property type="project" value="TreeGrafter"/>
</dbReference>
<evidence type="ECO:0000256" key="10">
    <source>
        <dbReference type="PROSITE-ProRule" id="PRU00124"/>
    </source>
</evidence>
<organism evidence="15 16">
    <name type="scientific">Adineta ricciae</name>
    <name type="common">Rotifer</name>
    <dbReference type="NCBI Taxonomy" id="249248"/>
    <lineage>
        <taxon>Eukaryota</taxon>
        <taxon>Metazoa</taxon>
        <taxon>Spiralia</taxon>
        <taxon>Gnathifera</taxon>
        <taxon>Rotifera</taxon>
        <taxon>Eurotatoria</taxon>
        <taxon>Bdelloidea</taxon>
        <taxon>Adinetida</taxon>
        <taxon>Adinetidae</taxon>
        <taxon>Adineta</taxon>
    </lineage>
</organism>
<evidence type="ECO:0000256" key="1">
    <source>
        <dbReference type="ARBA" id="ARBA00004167"/>
    </source>
</evidence>
<keyword evidence="9" id="KW-0325">Glycoprotein</keyword>
<keyword evidence="7 10" id="KW-1015">Disulfide bond</keyword>
<feature type="region of interest" description="Disordered" evidence="11">
    <location>
        <begin position="621"/>
        <end position="643"/>
    </location>
</feature>
<feature type="transmembrane region" description="Helical" evidence="12">
    <location>
        <begin position="654"/>
        <end position="675"/>
    </location>
</feature>
<evidence type="ECO:0000313" key="16">
    <source>
        <dbReference type="Proteomes" id="UP000663828"/>
    </source>
</evidence>
<dbReference type="InterPro" id="IPR051221">
    <property type="entry name" value="LDLR-related"/>
</dbReference>
<evidence type="ECO:0000256" key="5">
    <source>
        <dbReference type="ARBA" id="ARBA00022989"/>
    </source>
</evidence>
<dbReference type="GO" id="GO:0042562">
    <property type="term" value="F:hormone binding"/>
    <property type="evidence" value="ECO:0007669"/>
    <property type="project" value="TreeGrafter"/>
</dbReference>
<dbReference type="InterPro" id="IPR001881">
    <property type="entry name" value="EGF-like_Ca-bd_dom"/>
</dbReference>
<evidence type="ECO:0000256" key="9">
    <source>
        <dbReference type="ARBA" id="ARBA00023180"/>
    </source>
</evidence>
<keyword evidence="8" id="KW-0675">Receptor</keyword>
<evidence type="ECO:0000313" key="15">
    <source>
        <dbReference type="EMBL" id="CAF1578659.1"/>
    </source>
</evidence>
<dbReference type="Pfam" id="PF00057">
    <property type="entry name" value="Ldl_recept_a"/>
    <property type="match status" value="1"/>
</dbReference>
<protein>
    <recommendedName>
        <fullName evidence="14">EGF-like domain-containing protein</fullName>
    </recommendedName>
</protein>
<dbReference type="GO" id="GO:0006898">
    <property type="term" value="P:receptor-mediated endocytosis"/>
    <property type="evidence" value="ECO:0007669"/>
    <property type="project" value="TreeGrafter"/>
</dbReference>
<dbReference type="SMART" id="SM00179">
    <property type="entry name" value="EGF_CA"/>
    <property type="match status" value="1"/>
</dbReference>
<evidence type="ECO:0000256" key="4">
    <source>
        <dbReference type="ARBA" id="ARBA00022737"/>
    </source>
</evidence>
<dbReference type="SUPFAM" id="SSF57196">
    <property type="entry name" value="EGF/Laminin"/>
    <property type="match status" value="1"/>
</dbReference>
<evidence type="ECO:0000256" key="8">
    <source>
        <dbReference type="ARBA" id="ARBA00023170"/>
    </source>
</evidence>
<comment type="subcellular location">
    <subcellularLocation>
        <location evidence="1">Membrane</location>
        <topology evidence="1">Single-pass membrane protein</topology>
    </subcellularLocation>
</comment>
<evidence type="ECO:0000256" key="11">
    <source>
        <dbReference type="SAM" id="MobiDB-lite"/>
    </source>
</evidence>
<dbReference type="InterPro" id="IPR036055">
    <property type="entry name" value="LDL_receptor-like_sf"/>
</dbReference>
<keyword evidence="4" id="KW-0677">Repeat</keyword>
<dbReference type="PANTHER" id="PTHR22722:SF14">
    <property type="entry name" value="MEGALIN, ISOFORM A"/>
    <property type="match status" value="1"/>
</dbReference>
<evidence type="ECO:0000256" key="6">
    <source>
        <dbReference type="ARBA" id="ARBA00023136"/>
    </source>
</evidence>
<evidence type="ECO:0000256" key="3">
    <source>
        <dbReference type="ARBA" id="ARBA00022692"/>
    </source>
</evidence>
<dbReference type="GO" id="GO:0043235">
    <property type="term" value="C:receptor complex"/>
    <property type="evidence" value="ECO:0007669"/>
    <property type="project" value="TreeGrafter"/>
</dbReference>
<keyword evidence="6 12" id="KW-0472">Membrane</keyword>
<dbReference type="PROSITE" id="PS50068">
    <property type="entry name" value="LDLRA_2"/>
    <property type="match status" value="1"/>
</dbReference>
<dbReference type="AlphaFoldDB" id="A0A815Z4J4"/>
<dbReference type="Pfam" id="PF07645">
    <property type="entry name" value="EGF_CA"/>
    <property type="match status" value="1"/>
</dbReference>
<sequence>MEVGTLIHNAMIINVTLLLIFMRLKEIHGYLSCAGDLVPCRNKTHCIPIEDVCTTFRDCMTGDRNEKPVCQYLHQIRLFLYNIDNYFLGHYCEFNCLSKSVLCTEEDDEKRCMNGIDRDPYICENLCRENEMHCPSGECVLTSQKCDQKKDCYDGFDEENCPPVTTPVSSPAKTNPSSSAPVSYICALSATPTHAVSLPIDHVCDGYKDCPMNDDESYCNNKCTSSSPCPSNSDATCLEHPTTHKLCRCSKPGYRISANTSKCQDFDECTDFFRDYCSFKCANTDGSYNCSCPSGFTYNKDTKTCRKDHDLSKPDLLVVLEDRINLYNILNSSDSYTANLRNTISVTNGSNIAYVQYDPLQKFVIYYDYVRHSILCKKIDDGKTIVLLSNLIVHGFVYNVNERNLFVLERHSDALLMYSPITCDTPSNIKMHSWIFDDLTDGTHEIRMDIFNRKLIFASKFNFMISDISQPNVTKIVFNATLPIKHFLYDSLFERVFWTEADGYDGQHFSVFTCNNQFKQCHNTSFRLPTSISFGFFNDALLYSTLTKNAINVFQLYGTRRFTDTFMVPMETKIHSFLLLDHQQTDRFNLCRTAIPARCPNQLCLQVNSTNTQCLSIDGERTSYSPNESTKDDTTVATDTSKPKSYRYRPTNTILFFIIAITCGIFVAILLVRVFHRRLLFKSSQNPSAQLYIATEEPNLDEFGLSDDRNGDRLPLTNQLYY</sequence>
<dbReference type="PROSITE" id="PS01187">
    <property type="entry name" value="EGF_CA"/>
    <property type="match status" value="1"/>
</dbReference>
<dbReference type="PRINTS" id="PR00261">
    <property type="entry name" value="LDLRECEPTOR"/>
</dbReference>
<feature type="disulfide bond" evidence="10">
    <location>
        <begin position="127"/>
        <end position="139"/>
    </location>
</feature>
<reference evidence="15" key="1">
    <citation type="submission" date="2021-02" db="EMBL/GenBank/DDBJ databases">
        <authorList>
            <person name="Nowell W R."/>
        </authorList>
    </citation>
    <scope>NUCLEOTIDE SEQUENCE</scope>
</reference>
<feature type="disulfide bond" evidence="10">
    <location>
        <begin position="134"/>
        <end position="152"/>
    </location>
</feature>
<evidence type="ECO:0000256" key="7">
    <source>
        <dbReference type="ARBA" id="ARBA00023157"/>
    </source>
</evidence>
<dbReference type="InterPro" id="IPR018097">
    <property type="entry name" value="EGF_Ca-bd_CS"/>
</dbReference>
<dbReference type="SUPFAM" id="SSF57424">
    <property type="entry name" value="LDL receptor-like module"/>
    <property type="match status" value="1"/>
</dbReference>
<dbReference type="InterPro" id="IPR002172">
    <property type="entry name" value="LDrepeatLR_classA_rpt"/>
</dbReference>
<keyword evidence="2" id="KW-0245">EGF-like domain</keyword>
<gene>
    <name evidence="15" type="ORF">XAT740_LOCUS45254</name>
</gene>
<feature type="signal peptide" evidence="13">
    <location>
        <begin position="1"/>
        <end position="29"/>
    </location>
</feature>
<dbReference type="SMART" id="SM00192">
    <property type="entry name" value="LDLa"/>
    <property type="match status" value="3"/>
</dbReference>
<keyword evidence="13" id="KW-0732">Signal</keyword>
<evidence type="ECO:0000256" key="12">
    <source>
        <dbReference type="SAM" id="Phobius"/>
    </source>
</evidence>
<feature type="chain" id="PRO_5032944756" description="EGF-like domain-containing protein" evidence="13">
    <location>
        <begin position="30"/>
        <end position="722"/>
    </location>
</feature>
<dbReference type="PROSITE" id="PS01209">
    <property type="entry name" value="LDLRA_1"/>
    <property type="match status" value="1"/>
</dbReference>
<dbReference type="InterPro" id="IPR000742">
    <property type="entry name" value="EGF"/>
</dbReference>
<dbReference type="SMART" id="SM00181">
    <property type="entry name" value="EGF"/>
    <property type="match status" value="2"/>
</dbReference>